<sequence length="270" mass="30824">MCNKEPESLKFMGNRLVENRATNLVAHCINYRRLCLLCFLSLYLIVTAEATEYVVSPAPNDEFGVSVAGEEVTQVRDFTVYWQFLLWLAAMQILSIIDVLLHLAKLIFVVLGFKIKGQANEPGSSSQSKVYDYIKTRPGTYISDIVNKLNLNRGAVKYHIKNLKAQNKIEAYKDGGKVRYFENNFSYDNEEKIIISALQNVTSKKIVLEIRNGQCTTNIALAQEIGVSRATISWYIKNLKDIGIVQETKKGRNIIYRVNPSYENFIEKYK</sequence>
<dbReference type="InterPro" id="IPR001845">
    <property type="entry name" value="HTH_ArsR_DNA-bd_dom"/>
</dbReference>
<evidence type="ECO:0000313" key="3">
    <source>
        <dbReference type="EMBL" id="AKB50624.1"/>
    </source>
</evidence>
<dbReference type="Gene3D" id="1.10.10.10">
    <property type="entry name" value="Winged helix-like DNA-binding domain superfamily/Winged helix DNA-binding domain"/>
    <property type="match status" value="2"/>
</dbReference>
<feature type="domain" description="HTH arsR-type" evidence="2">
    <location>
        <begin position="193"/>
        <end position="267"/>
    </location>
</feature>
<dbReference type="SMART" id="SM00418">
    <property type="entry name" value="HTH_ARSR"/>
    <property type="match status" value="1"/>
</dbReference>
<dbReference type="Pfam" id="PF13412">
    <property type="entry name" value="HTH_24"/>
    <property type="match status" value="1"/>
</dbReference>
<keyword evidence="1" id="KW-0472">Membrane</keyword>
<dbReference type="InterPro" id="IPR036390">
    <property type="entry name" value="WH_DNA-bd_sf"/>
</dbReference>
<keyword evidence="1" id="KW-0812">Transmembrane</keyword>
<protein>
    <recommendedName>
        <fullName evidence="2">HTH arsR-type domain-containing protein</fullName>
    </recommendedName>
</protein>
<proteinExistence type="predicted"/>
<accession>A0A0E3QL61</accession>
<organism evidence="3 4">
    <name type="scientific">Methanosarcina barkeri str. Wiesmoor</name>
    <dbReference type="NCBI Taxonomy" id="1434109"/>
    <lineage>
        <taxon>Archaea</taxon>
        <taxon>Methanobacteriati</taxon>
        <taxon>Methanobacteriota</taxon>
        <taxon>Stenosarchaea group</taxon>
        <taxon>Methanomicrobia</taxon>
        <taxon>Methanosarcinales</taxon>
        <taxon>Methanosarcinaceae</taxon>
        <taxon>Methanosarcina</taxon>
    </lineage>
</organism>
<dbReference type="PANTHER" id="PTHR36216">
    <property type="entry name" value="TRANSCRIPTIONAL REGULATOR, TRMB"/>
    <property type="match status" value="1"/>
</dbReference>
<dbReference type="GO" id="GO:0003700">
    <property type="term" value="F:DNA-binding transcription factor activity"/>
    <property type="evidence" value="ECO:0007669"/>
    <property type="project" value="InterPro"/>
</dbReference>
<dbReference type="EMBL" id="CP009526">
    <property type="protein sequence ID" value="AKB50624.1"/>
    <property type="molecule type" value="Genomic_DNA"/>
</dbReference>
<dbReference type="Pfam" id="PF24266">
    <property type="entry name" value="HTH_HVO_0163_N"/>
    <property type="match status" value="1"/>
</dbReference>
<keyword evidence="1" id="KW-1133">Transmembrane helix</keyword>
<dbReference type="SUPFAM" id="SSF46785">
    <property type="entry name" value="Winged helix' DNA-binding domain"/>
    <property type="match status" value="2"/>
</dbReference>
<dbReference type="InterPro" id="IPR011991">
    <property type="entry name" value="ArsR-like_HTH"/>
</dbReference>
<dbReference type="InterPro" id="IPR056504">
    <property type="entry name" value="HTH_HVO_0163_N"/>
</dbReference>
<evidence type="ECO:0000313" key="4">
    <source>
        <dbReference type="Proteomes" id="UP000033038"/>
    </source>
</evidence>
<dbReference type="HOGENOM" id="CLU_084118_2_0_2"/>
<dbReference type="CDD" id="cd00090">
    <property type="entry name" value="HTH_ARSR"/>
    <property type="match status" value="2"/>
</dbReference>
<dbReference type="PATRIC" id="fig|1434109.4.peg.1722"/>
<name>A0A0E3QL61_METBA</name>
<dbReference type="AlphaFoldDB" id="A0A0E3QL61"/>
<evidence type="ECO:0000259" key="2">
    <source>
        <dbReference type="SMART" id="SM00418"/>
    </source>
</evidence>
<dbReference type="KEGG" id="mbw:MSBRW_1371"/>
<dbReference type="InterPro" id="IPR036388">
    <property type="entry name" value="WH-like_DNA-bd_sf"/>
</dbReference>
<dbReference type="Proteomes" id="UP000033038">
    <property type="component" value="Chromosome"/>
</dbReference>
<evidence type="ECO:0000256" key="1">
    <source>
        <dbReference type="SAM" id="Phobius"/>
    </source>
</evidence>
<gene>
    <name evidence="3" type="ORF">MSBRW_1371</name>
</gene>
<reference evidence="3 4" key="1">
    <citation type="submission" date="2014-07" db="EMBL/GenBank/DDBJ databases">
        <title>Methanogenic archaea and the global carbon cycle.</title>
        <authorList>
            <person name="Henriksen J.R."/>
            <person name="Luke J."/>
            <person name="Reinhart S."/>
            <person name="Benedict M.N."/>
            <person name="Youngblut N.D."/>
            <person name="Metcalf M.E."/>
            <person name="Whitaker R.J."/>
            <person name="Metcalf W.W."/>
        </authorList>
    </citation>
    <scope>NUCLEOTIDE SEQUENCE [LARGE SCALE GENOMIC DNA]</scope>
    <source>
        <strain evidence="3 4">Wiesmoor</strain>
    </source>
</reference>
<dbReference type="PANTHER" id="PTHR36216:SF1">
    <property type="entry name" value="HTH ARSR-TYPE DOMAIN-CONTAINING PROTEIN"/>
    <property type="match status" value="1"/>
</dbReference>
<feature type="transmembrane region" description="Helical" evidence="1">
    <location>
        <begin position="84"/>
        <end position="111"/>
    </location>
</feature>